<organism evidence="1 2">
    <name type="scientific">Cupriavidus basilensis</name>
    <dbReference type="NCBI Taxonomy" id="68895"/>
    <lineage>
        <taxon>Bacteria</taxon>
        <taxon>Pseudomonadati</taxon>
        <taxon>Pseudomonadota</taxon>
        <taxon>Betaproteobacteria</taxon>
        <taxon>Burkholderiales</taxon>
        <taxon>Burkholderiaceae</taxon>
        <taxon>Cupriavidus</taxon>
    </lineage>
</organism>
<reference evidence="1 2" key="1">
    <citation type="journal article" date="2015" name="Genome Announc.">
        <title>Complete Genome Sequence of Cupriavidus basilensis 4G11, Isolated from the Oak Ridge Field Research Center Site.</title>
        <authorList>
            <person name="Ray J."/>
            <person name="Waters R.J."/>
            <person name="Skerker J.M."/>
            <person name="Kuehl J.V."/>
            <person name="Price M.N."/>
            <person name="Huang J."/>
            <person name="Chakraborty R."/>
            <person name="Arkin A.P."/>
            <person name="Deutschbauer A."/>
        </authorList>
    </citation>
    <scope>NUCLEOTIDE SEQUENCE [LARGE SCALE GENOMIC DNA]</scope>
    <source>
        <strain evidence="1">4G11</strain>
    </source>
</reference>
<sequence>MPPGAKALMCPACHRTADLVPAARLTLDGAFQREHREEILGLVRHREALMRESHPMERIMATQTQEDRITITTTGFHLARDIGSAVHHAYRGKLEIDYPDADETLYVHWHRA</sequence>
<dbReference type="KEGG" id="cbw:RR42_m1971"/>
<dbReference type="STRING" id="68895.RR42_m1971"/>
<keyword evidence="2" id="KW-1185">Reference proteome</keyword>
<accession>A0A0C4YF31</accession>
<evidence type="ECO:0000313" key="2">
    <source>
        <dbReference type="Proteomes" id="UP000031843"/>
    </source>
</evidence>
<name>A0A0C4YF31_9BURK</name>
<dbReference type="AlphaFoldDB" id="A0A0C4YF31"/>
<gene>
    <name evidence="1" type="ORF">RR42_m1971</name>
</gene>
<dbReference type="NCBIfam" id="NF040826">
    <property type="entry name" value="lxa_BCAM0308"/>
    <property type="match status" value="1"/>
</dbReference>
<dbReference type="EMBL" id="CP010536">
    <property type="protein sequence ID" value="AJG19366.1"/>
    <property type="molecule type" value="Genomic_DNA"/>
</dbReference>
<proteinExistence type="predicted"/>
<dbReference type="Proteomes" id="UP000031843">
    <property type="component" value="Chromosome main"/>
</dbReference>
<evidence type="ECO:0000313" key="1">
    <source>
        <dbReference type="EMBL" id="AJG19366.1"/>
    </source>
</evidence>
<evidence type="ECO:0008006" key="3">
    <source>
        <dbReference type="Google" id="ProtNLM"/>
    </source>
</evidence>
<protein>
    <recommendedName>
        <fullName evidence="3">ATPase</fullName>
    </recommendedName>
</protein>
<dbReference type="InterPro" id="IPR047706">
    <property type="entry name" value="BCAM0308-like"/>
</dbReference>